<name>A0AAV0WJJ5_9HEMI</name>
<dbReference type="AlphaFoldDB" id="A0AAV0WJJ5"/>
<evidence type="ECO:0000313" key="1">
    <source>
        <dbReference type="EMBL" id="CAI6356120.1"/>
    </source>
</evidence>
<protein>
    <recommendedName>
        <fullName evidence="3">Transposase domain-containing protein</fullName>
    </recommendedName>
</protein>
<dbReference type="PANTHER" id="PTHR33053">
    <property type="entry name" value="PROTEIN, PUTATIVE-RELATED"/>
    <property type="match status" value="1"/>
</dbReference>
<dbReference type="Proteomes" id="UP001160148">
    <property type="component" value="Unassembled WGS sequence"/>
</dbReference>
<keyword evidence="2" id="KW-1185">Reference proteome</keyword>
<proteinExistence type="predicted"/>
<evidence type="ECO:0000313" key="2">
    <source>
        <dbReference type="Proteomes" id="UP001160148"/>
    </source>
</evidence>
<dbReference type="EMBL" id="CARXXK010000002">
    <property type="protein sequence ID" value="CAI6356120.1"/>
    <property type="molecule type" value="Genomic_DNA"/>
</dbReference>
<dbReference type="PANTHER" id="PTHR33053:SF24">
    <property type="entry name" value="TRANSPOSASE DOMAIN-CONTAINING PROTEIN"/>
    <property type="match status" value="1"/>
</dbReference>
<reference evidence="1 2" key="1">
    <citation type="submission" date="2023-01" db="EMBL/GenBank/DDBJ databases">
        <authorList>
            <person name="Whitehead M."/>
        </authorList>
    </citation>
    <scope>NUCLEOTIDE SEQUENCE [LARGE SCALE GENOMIC DNA]</scope>
</reference>
<organism evidence="1 2">
    <name type="scientific">Macrosiphum euphorbiae</name>
    <name type="common">potato aphid</name>
    <dbReference type="NCBI Taxonomy" id="13131"/>
    <lineage>
        <taxon>Eukaryota</taxon>
        <taxon>Metazoa</taxon>
        <taxon>Ecdysozoa</taxon>
        <taxon>Arthropoda</taxon>
        <taxon>Hexapoda</taxon>
        <taxon>Insecta</taxon>
        <taxon>Pterygota</taxon>
        <taxon>Neoptera</taxon>
        <taxon>Paraneoptera</taxon>
        <taxon>Hemiptera</taxon>
        <taxon>Sternorrhyncha</taxon>
        <taxon>Aphidomorpha</taxon>
        <taxon>Aphidoidea</taxon>
        <taxon>Aphididae</taxon>
        <taxon>Macrosiphini</taxon>
        <taxon>Macrosiphum</taxon>
    </lineage>
</organism>
<sequence length="701" mass="79903">MPKNAYKPSSCLSQVSKRRREKIFEINYLVNNTDNIISPLISVQSEQVEPPEKCSQIDSTYNTLPGVIEHYSNNEPELCLELREINIPQHVPDLNTFDLKLASFITNSRLPRSRASELLKLLKSVDNLESLKSLPTDSRTLLSTPRSGSVEIKTITGGQYIHFGISNGLKHLLNRDPFVRQLTVLELWFNIDGLPIDRKGKSLWPILCGVFVDNSIKPFIIGSYFGEKKPCNVREYLSPFIHELNDLINNGLQVDDSNIIIHLKGIIADAPARAYIKQVKGHSGYFSCEKCMVEGEYLYGSVSFNDETAQERTDDSFLNRINEEHHVGISPLLDITGIGLVSSIPLDYMHLCCLGIMKKILHCIVRGSKVVNSCGQIRLSKDQIILVNNRLKIISKYLCSDFVRVPYNLSDFHTFKATELRQIMLYTGPFLFKHIVSLPVYNNLIIFNIVMRILSCSKTVYSQNDYANALAKHFVKTFSHVFGSGNVSYNVHSFIHLANDCKKYGVVDNFSAFPFENYLQHLKKILQPGPSPLVQLHNRIIEERICSHTDISEIPLYPLLDGHHNEGPLPENIRAESVTQYSILFMLTYTLRIQKLKRRSTKKDDCVIMSSNVICIVKNIVERNGEIFLVCSTFEKVDPFYNIPCSSTSVGIFECSRISSTIQLFHINSVKFKASYFPFSDKELQWEQNKFYVCSLLHIYN</sequence>
<gene>
    <name evidence="1" type="ORF">MEUPH1_LOCUS11887</name>
</gene>
<accession>A0AAV0WJJ5</accession>
<comment type="caution">
    <text evidence="1">The sequence shown here is derived from an EMBL/GenBank/DDBJ whole genome shotgun (WGS) entry which is preliminary data.</text>
</comment>
<evidence type="ECO:0008006" key="3">
    <source>
        <dbReference type="Google" id="ProtNLM"/>
    </source>
</evidence>